<keyword evidence="2" id="KW-0804">Transcription</keyword>
<dbReference type="PROSITE" id="PS51011">
    <property type="entry name" value="ARID"/>
    <property type="match status" value="1"/>
</dbReference>
<dbReference type="CDD" id="cd16866">
    <property type="entry name" value="ARID_ARID2"/>
    <property type="match status" value="1"/>
</dbReference>
<feature type="compositionally biased region" description="Low complexity" evidence="4">
    <location>
        <begin position="520"/>
        <end position="529"/>
    </location>
</feature>
<keyword evidence="8" id="KW-1185">Reference proteome</keyword>
<evidence type="ECO:0000256" key="2">
    <source>
        <dbReference type="ARBA" id="ARBA00023163"/>
    </source>
</evidence>
<dbReference type="InterPro" id="IPR036431">
    <property type="entry name" value="ARID_dom_sf"/>
</dbReference>
<evidence type="ECO:0000313" key="6">
    <source>
        <dbReference type="EMBL" id="CAG6018755.1"/>
    </source>
</evidence>
<dbReference type="SUPFAM" id="SSF46774">
    <property type="entry name" value="ARID-like"/>
    <property type="match status" value="1"/>
</dbReference>
<reference evidence="7" key="1">
    <citation type="submission" date="2021-05" db="EMBL/GenBank/DDBJ databases">
        <authorList>
            <person name="Tigano A."/>
        </authorList>
    </citation>
    <scope>NUCLEOTIDE SEQUENCE</scope>
</reference>
<dbReference type="InterPro" id="IPR052406">
    <property type="entry name" value="Chromatin_Remodeling_Comp"/>
</dbReference>
<dbReference type="SMART" id="SM00501">
    <property type="entry name" value="BRIGHT"/>
    <property type="match status" value="1"/>
</dbReference>
<dbReference type="PANTHER" id="PTHR22970:SF14">
    <property type="entry name" value="AT-RICH INTERACTIVE DOMAIN-CONTAINING PROTEIN 2"/>
    <property type="match status" value="1"/>
</dbReference>
<dbReference type="AlphaFoldDB" id="A0A8S4BRY6"/>
<gene>
    <name evidence="6" type="ORF">MMEN_LOCUS21057</name>
    <name evidence="7" type="ORF">MMEN_LOCUS21059</name>
</gene>
<sequence length="543" mass="60649">MANSTGKNLLDQRRKGQAFLDELRQFHQSRGSPFKKIPIVGGKELDLNALYVRVVSLGGFAKVSDKNQWSELAEDFNFPRNCSNAAFALKQYYLRYLEKYEKVHHFGEDDEEAQPGNPKASLPVGAIPSTYNYQQHVVSDYLRQSYGLSTDFAQPCDYNKLVLSLLSGLPNEVDFAVNVCTLLSNESKHAMQLDKDPKLVTLLLAHAGVFDDSLGSFSAVFGMDWKEKTSRDFVRFWKEVVEDAEVRELIWDKSSPAQDGMSCERWPSLFHPPRNPGISDMEAQRVLQIAVILRNLSFEEANVKLLAANRTCLRFLLLCAHCNLISLRQLGLDTLGNVAAELQLDPVDFRTTHLIFHTITKCLMSRDRFLKMRGKFSDPQTSHTPQPVSKKRRLNKCVCTPPPTAMEILGNLSKADDNGVLICEYVDQESYREVMMLLTLPDLMLLMASLEVLYLLAQLGEIPCSKIASVDRSIDLLVRLVSVDLHTFGPDALTAVRLIEHQASVDQAAEVRPQLVEQVPAAGQGAQAPGEPPPPPLTPPGRA</sequence>
<evidence type="ECO:0000256" key="1">
    <source>
        <dbReference type="ARBA" id="ARBA00023015"/>
    </source>
</evidence>
<dbReference type="OrthoDB" id="338531at2759"/>
<evidence type="ECO:0000256" key="3">
    <source>
        <dbReference type="ARBA" id="ARBA00023242"/>
    </source>
</evidence>
<dbReference type="EMBL" id="CAJRST010040056">
    <property type="protein sequence ID" value="CAG6018755.1"/>
    <property type="molecule type" value="Genomic_DNA"/>
</dbReference>
<organism evidence="7 8">
    <name type="scientific">Menidia menidia</name>
    <name type="common">Atlantic silverside</name>
    <dbReference type="NCBI Taxonomy" id="238744"/>
    <lineage>
        <taxon>Eukaryota</taxon>
        <taxon>Metazoa</taxon>
        <taxon>Chordata</taxon>
        <taxon>Craniata</taxon>
        <taxon>Vertebrata</taxon>
        <taxon>Euteleostomi</taxon>
        <taxon>Actinopterygii</taxon>
        <taxon>Neopterygii</taxon>
        <taxon>Teleostei</taxon>
        <taxon>Neoteleostei</taxon>
        <taxon>Acanthomorphata</taxon>
        <taxon>Ovalentaria</taxon>
        <taxon>Atherinomorphae</taxon>
        <taxon>Atheriniformes</taxon>
        <taxon>Atherinopsidae</taxon>
        <taxon>Menidiinae</taxon>
        <taxon>Menidia</taxon>
    </lineage>
</organism>
<evidence type="ECO:0000259" key="5">
    <source>
        <dbReference type="PROSITE" id="PS51011"/>
    </source>
</evidence>
<accession>A0A8S4BRY6</accession>
<comment type="caution">
    <text evidence="7">The sequence shown here is derived from an EMBL/GenBank/DDBJ whole genome shotgun (WGS) entry which is preliminary data.</text>
</comment>
<evidence type="ECO:0000313" key="8">
    <source>
        <dbReference type="Proteomes" id="UP000677803"/>
    </source>
</evidence>
<dbReference type="EMBL" id="CAJRST010040067">
    <property type="protein sequence ID" value="CAG6018784.1"/>
    <property type="molecule type" value="Genomic_DNA"/>
</dbReference>
<feature type="region of interest" description="Disordered" evidence="4">
    <location>
        <begin position="519"/>
        <end position="543"/>
    </location>
</feature>
<dbReference type="PANTHER" id="PTHR22970">
    <property type="entry name" value="AT-RICH INTERACTIVE DOMAIN-CONTAINING PROTEIN 2"/>
    <property type="match status" value="1"/>
</dbReference>
<name>A0A8S4BRY6_9TELE</name>
<keyword evidence="3" id="KW-0539">Nucleus</keyword>
<feature type="compositionally biased region" description="Pro residues" evidence="4">
    <location>
        <begin position="530"/>
        <end position="543"/>
    </location>
</feature>
<dbReference type="SMART" id="SM01014">
    <property type="entry name" value="ARID"/>
    <property type="match status" value="1"/>
</dbReference>
<proteinExistence type="predicted"/>
<dbReference type="GO" id="GO:0003677">
    <property type="term" value="F:DNA binding"/>
    <property type="evidence" value="ECO:0007669"/>
    <property type="project" value="InterPro"/>
</dbReference>
<feature type="domain" description="ARID" evidence="5">
    <location>
        <begin position="13"/>
        <end position="105"/>
    </location>
</feature>
<evidence type="ECO:0000313" key="7">
    <source>
        <dbReference type="EMBL" id="CAG6018784.1"/>
    </source>
</evidence>
<dbReference type="Pfam" id="PF01388">
    <property type="entry name" value="ARID"/>
    <property type="match status" value="1"/>
</dbReference>
<dbReference type="InterPro" id="IPR001606">
    <property type="entry name" value="ARID_dom"/>
</dbReference>
<keyword evidence="1" id="KW-0805">Transcription regulation</keyword>
<dbReference type="Proteomes" id="UP000677803">
    <property type="component" value="Unassembled WGS sequence"/>
</dbReference>
<evidence type="ECO:0000256" key="4">
    <source>
        <dbReference type="SAM" id="MobiDB-lite"/>
    </source>
</evidence>
<protein>
    <submittedName>
        <fullName evidence="7">(Atlantic silverside) hypothetical protein</fullName>
    </submittedName>
</protein>
<dbReference type="Gene3D" id="1.10.150.60">
    <property type="entry name" value="ARID DNA-binding domain"/>
    <property type="match status" value="1"/>
</dbReference>